<sequence>MNARSVPPIRPYDTASLSELVDRLQDAFGAGVVEETTLPPHQPELPVLTVPRERLVDVVRWLKEAPDYGMDFLNDLHAVDRKTHLEVLYVLQSHRTGRMLGLRVKTDRPGGSVPSLVPLYPTADWHEREAYDLFGIRFEGHPNLRRILLPDDWVGHPMLKDYAPYDEGG</sequence>
<keyword evidence="2 3" id="KW-0813">Transport</keyword>
<dbReference type="STRING" id="1484.SA87_09470"/>
<dbReference type="NCBIfam" id="TIGR01961">
    <property type="entry name" value="NuoC_fam"/>
    <property type="match status" value="1"/>
</dbReference>
<comment type="function">
    <text evidence="4">NDH-1 shuttles electrons from NADH, via FMN and iron-sulfur (Fe-S) centers, to quinones in the respiratory chain.</text>
</comment>
<dbReference type="AlphaFoldDB" id="A0A179IT04"/>
<evidence type="ECO:0000313" key="6">
    <source>
        <dbReference type="EMBL" id="OAR04731.1"/>
    </source>
</evidence>
<dbReference type="OrthoDB" id="9803286at2"/>
<keyword evidence="7" id="KW-1185">Reference proteome</keyword>
<dbReference type="GO" id="GO:0008137">
    <property type="term" value="F:NADH dehydrogenase (ubiquinone) activity"/>
    <property type="evidence" value="ECO:0007669"/>
    <property type="project" value="InterPro"/>
</dbReference>
<dbReference type="InterPro" id="IPR010218">
    <property type="entry name" value="NADH_DH_suC"/>
</dbReference>
<proteinExistence type="inferred from homology"/>
<comment type="catalytic activity">
    <reaction evidence="4">
        <text>a quinone + NADH + 5 H(+)(in) = a quinol + NAD(+) + 4 H(+)(out)</text>
        <dbReference type="Rhea" id="RHEA:57888"/>
        <dbReference type="ChEBI" id="CHEBI:15378"/>
        <dbReference type="ChEBI" id="CHEBI:24646"/>
        <dbReference type="ChEBI" id="CHEBI:57540"/>
        <dbReference type="ChEBI" id="CHEBI:57945"/>
        <dbReference type="ChEBI" id="CHEBI:132124"/>
    </reaction>
</comment>
<dbReference type="InterPro" id="IPR020396">
    <property type="entry name" value="NADH_UbQ_OxRdtase_CS"/>
</dbReference>
<dbReference type="Proteomes" id="UP000243024">
    <property type="component" value="Unassembled WGS sequence"/>
</dbReference>
<dbReference type="GO" id="GO:0016651">
    <property type="term" value="F:oxidoreductase activity, acting on NAD(P)H"/>
    <property type="evidence" value="ECO:0007669"/>
    <property type="project" value="InterPro"/>
</dbReference>
<evidence type="ECO:0000259" key="5">
    <source>
        <dbReference type="Pfam" id="PF00329"/>
    </source>
</evidence>
<comment type="similarity">
    <text evidence="1 3">Belongs to the complex I 30 kDa subunit family.</text>
</comment>
<dbReference type="GO" id="GO:0048038">
    <property type="term" value="F:quinone binding"/>
    <property type="evidence" value="ECO:0007669"/>
    <property type="project" value="UniProtKB-KW"/>
</dbReference>
<reference evidence="6 7" key="1">
    <citation type="submission" date="2015-09" db="EMBL/GenBank/DDBJ databases">
        <title>Draft genome sequence of Hydrogenibacillus schlegelii DSM 2000.</title>
        <authorList>
            <person name="Hemp J."/>
        </authorList>
    </citation>
    <scope>NUCLEOTIDE SEQUENCE [LARGE SCALE GENOMIC DNA]</scope>
    <source>
        <strain evidence="6 7">MA 48</strain>
    </source>
</reference>
<evidence type="ECO:0000256" key="1">
    <source>
        <dbReference type="ARBA" id="ARBA00007569"/>
    </source>
</evidence>
<keyword evidence="3" id="KW-1278">Translocase</keyword>
<gene>
    <name evidence="6" type="ORF">SA87_09470</name>
</gene>
<dbReference type="InterPro" id="IPR037232">
    <property type="entry name" value="NADH_quin_OxRdtase_su_C/D-like"/>
</dbReference>
<dbReference type="Gene3D" id="3.30.460.80">
    <property type="entry name" value="NADH:ubiquinone oxidoreductase, 30kDa subunit"/>
    <property type="match status" value="1"/>
</dbReference>
<comment type="caution">
    <text evidence="6">The sequence shown here is derived from an EMBL/GenBank/DDBJ whole genome shotgun (WGS) entry which is preliminary data.</text>
</comment>
<evidence type="ECO:0000256" key="4">
    <source>
        <dbReference type="RuleBase" id="RU003582"/>
    </source>
</evidence>
<dbReference type="InterPro" id="IPR001268">
    <property type="entry name" value="NADH_UbQ_OxRdtase_30kDa_su"/>
</dbReference>
<evidence type="ECO:0000313" key="7">
    <source>
        <dbReference type="Proteomes" id="UP000243024"/>
    </source>
</evidence>
<keyword evidence="3" id="KW-0520">NAD</keyword>
<dbReference type="PANTHER" id="PTHR10884">
    <property type="entry name" value="NADH DEHYDROGENASE UBIQUINONE IRON-SULFUR PROTEIN 3"/>
    <property type="match status" value="1"/>
</dbReference>
<evidence type="ECO:0000256" key="2">
    <source>
        <dbReference type="ARBA" id="ARBA00022448"/>
    </source>
</evidence>
<name>A0A179IT04_HYDSH</name>
<dbReference type="EMBL" id="JXBB01000012">
    <property type="protein sequence ID" value="OAR04731.1"/>
    <property type="molecule type" value="Genomic_DNA"/>
</dbReference>
<feature type="domain" description="NADH:ubiquinone oxidoreductase 30kDa subunit" evidence="5">
    <location>
        <begin position="48"/>
        <end position="163"/>
    </location>
</feature>
<protein>
    <recommendedName>
        <fullName evidence="4">NADH-quinone oxidoreductase</fullName>
        <ecNumber evidence="4">7.1.1.-</ecNumber>
    </recommendedName>
</protein>
<dbReference type="PANTHER" id="PTHR10884:SF14">
    <property type="entry name" value="NADH DEHYDROGENASE [UBIQUINONE] IRON-SULFUR PROTEIN 3, MITOCHONDRIAL"/>
    <property type="match status" value="1"/>
</dbReference>
<dbReference type="RefSeq" id="WP_066200116.1">
    <property type="nucleotide sequence ID" value="NZ_CBCSAS010000004.1"/>
</dbReference>
<dbReference type="PROSITE" id="PS00542">
    <property type="entry name" value="COMPLEX1_30K"/>
    <property type="match status" value="1"/>
</dbReference>
<dbReference type="SUPFAM" id="SSF143243">
    <property type="entry name" value="Nqo5-like"/>
    <property type="match status" value="1"/>
</dbReference>
<keyword evidence="4" id="KW-0874">Quinone</keyword>
<organism evidence="6 7">
    <name type="scientific">Hydrogenibacillus schlegelii</name>
    <name type="common">Bacillus schlegelii</name>
    <dbReference type="NCBI Taxonomy" id="1484"/>
    <lineage>
        <taxon>Bacteria</taxon>
        <taxon>Bacillati</taxon>
        <taxon>Bacillota</taxon>
        <taxon>Bacilli</taxon>
        <taxon>Bacillales</taxon>
        <taxon>Bacillales Family X. Incertae Sedis</taxon>
        <taxon>Hydrogenibacillus</taxon>
    </lineage>
</organism>
<accession>A0A179IT04</accession>
<dbReference type="Pfam" id="PF00329">
    <property type="entry name" value="Complex1_30kDa"/>
    <property type="match status" value="1"/>
</dbReference>
<evidence type="ECO:0000256" key="3">
    <source>
        <dbReference type="RuleBase" id="RU003456"/>
    </source>
</evidence>
<dbReference type="EC" id="7.1.1.-" evidence="4"/>